<evidence type="ECO:0000256" key="9">
    <source>
        <dbReference type="ARBA" id="ARBA00023136"/>
    </source>
</evidence>
<dbReference type="GO" id="GO:0016887">
    <property type="term" value="F:ATP hydrolysis activity"/>
    <property type="evidence" value="ECO:0007669"/>
    <property type="project" value="InterPro"/>
</dbReference>
<dbReference type="GO" id="GO:0034775">
    <property type="term" value="P:glutathione transmembrane transport"/>
    <property type="evidence" value="ECO:0007669"/>
    <property type="project" value="InterPro"/>
</dbReference>
<evidence type="ECO:0000256" key="8">
    <source>
        <dbReference type="ARBA" id="ARBA00022989"/>
    </source>
</evidence>
<dbReference type="SUPFAM" id="SSF52540">
    <property type="entry name" value="P-loop containing nucleoside triphosphate hydrolases"/>
    <property type="match status" value="1"/>
</dbReference>
<keyword evidence="6" id="KW-0378">Hydrolase</keyword>
<dbReference type="Proteomes" id="UP000192731">
    <property type="component" value="Unassembled WGS sequence"/>
</dbReference>
<dbReference type="EMBL" id="FWWT01000005">
    <property type="protein sequence ID" value="SMB79912.1"/>
    <property type="molecule type" value="Genomic_DNA"/>
</dbReference>
<protein>
    <submittedName>
        <fullName evidence="13">ATP-binding cassette, subfamily C, CydC</fullName>
    </submittedName>
</protein>
<dbReference type="GO" id="GO:0008234">
    <property type="term" value="F:cysteine-type peptidase activity"/>
    <property type="evidence" value="ECO:0007669"/>
    <property type="project" value="UniProtKB-KW"/>
</dbReference>
<dbReference type="STRING" id="656914.SAMN00017405_0812"/>
<dbReference type="InterPro" id="IPR014223">
    <property type="entry name" value="ABC_CydC/D"/>
</dbReference>
<evidence type="ECO:0000256" key="4">
    <source>
        <dbReference type="ARBA" id="ARBA00022692"/>
    </source>
</evidence>
<dbReference type="RefSeq" id="WP_084051918.1">
    <property type="nucleotide sequence ID" value="NZ_FWWT01000005.1"/>
</dbReference>
<keyword evidence="14" id="KW-1185">Reference proteome</keyword>
<dbReference type="GO" id="GO:0005524">
    <property type="term" value="F:ATP binding"/>
    <property type="evidence" value="ECO:0007669"/>
    <property type="project" value="UniProtKB-KW"/>
</dbReference>
<organism evidence="13 14">
    <name type="scientific">Desulfonispora thiosulfatigenes DSM 11270</name>
    <dbReference type="NCBI Taxonomy" id="656914"/>
    <lineage>
        <taxon>Bacteria</taxon>
        <taxon>Bacillati</taxon>
        <taxon>Bacillota</taxon>
        <taxon>Clostridia</taxon>
        <taxon>Eubacteriales</taxon>
        <taxon>Peptococcaceae</taxon>
        <taxon>Desulfonispora</taxon>
    </lineage>
</organism>
<evidence type="ECO:0000256" key="3">
    <source>
        <dbReference type="ARBA" id="ARBA00022475"/>
    </source>
</evidence>
<feature type="transmembrane region" description="Helical" evidence="10">
    <location>
        <begin position="161"/>
        <end position="179"/>
    </location>
</feature>
<dbReference type="PROSITE" id="PS00211">
    <property type="entry name" value="ABC_TRANSPORTER_1"/>
    <property type="match status" value="1"/>
</dbReference>
<dbReference type="PROSITE" id="PS50893">
    <property type="entry name" value="ABC_TRANSPORTER_2"/>
    <property type="match status" value="1"/>
</dbReference>
<feature type="domain" description="ABC transporter" evidence="11">
    <location>
        <begin position="336"/>
        <end position="571"/>
    </location>
</feature>
<evidence type="ECO:0000256" key="5">
    <source>
        <dbReference type="ARBA" id="ARBA00022741"/>
    </source>
</evidence>
<evidence type="ECO:0000256" key="1">
    <source>
        <dbReference type="ARBA" id="ARBA00004651"/>
    </source>
</evidence>
<accession>A0A1W1UFV9</accession>
<dbReference type="PANTHER" id="PTHR43394:SF1">
    <property type="entry name" value="ATP-BINDING CASSETTE SUB-FAMILY B MEMBER 10, MITOCHONDRIAL"/>
    <property type="match status" value="1"/>
</dbReference>
<dbReference type="SUPFAM" id="SSF90123">
    <property type="entry name" value="ABC transporter transmembrane region"/>
    <property type="match status" value="1"/>
</dbReference>
<dbReference type="InterPro" id="IPR017871">
    <property type="entry name" value="ABC_transporter-like_CS"/>
</dbReference>
<evidence type="ECO:0000256" key="7">
    <source>
        <dbReference type="ARBA" id="ARBA00022840"/>
    </source>
</evidence>
<keyword evidence="4 10" id="KW-0812">Transmembrane</keyword>
<dbReference type="InterPro" id="IPR036640">
    <property type="entry name" value="ABC1_TM_sf"/>
</dbReference>
<keyword evidence="3" id="KW-1003">Cell membrane</keyword>
<dbReference type="InterPro" id="IPR027417">
    <property type="entry name" value="P-loop_NTPase"/>
</dbReference>
<dbReference type="Pfam" id="PF00005">
    <property type="entry name" value="ABC_tran"/>
    <property type="match status" value="1"/>
</dbReference>
<keyword evidence="9 10" id="KW-0472">Membrane</keyword>
<keyword evidence="8 10" id="KW-1133">Transmembrane helix</keyword>
<sequence length="577" mass="65130">MNPQNVKWLFSLLKPYRGWVFLGAMLSGFTICANMGLLATSAVLLSKAALMPPLLWLMTLITGVRFFGIARALLRYIERLLNHSIAYRILGGLRVRVYKKLENLVPDRLIGYTEGMFYRRMLLDIEVLQYFYLRAVSLPLAFFMVLICGAIFLSFFAHKAIIILGVCMFLAGIVVPTVIRKSTRSARGESAQKRTQLSDTFLDYQHGLVDLLMHPKALKNWQEKMNKYHTGLVDVQFFVGKLSSLGDRTITFLSHLTMLGALAVAVPLVQTGRLEGVYLAMVGMVVWVAFEAAEAMPKAIIQVGDSLQAGEELRKIEEIETPVRQATEQKLSSREIILKDVSFQYHQKDEIFLSNINLTVSQGEHIAFVGQSGSGKSSLARLIAGLWQCDDGEISYGGNAYTDLGRAQLAREIAYLEQKSTIFHATMRENLLLANPKATIEQLEKVLKAVDLWDAVQLMPEKMETILAEDGSRLSGGQRQRLSIARLLLKNPSVVILDEPTQNLDQEYVTQMMSLLLNWSRDKTLILITHDLKFLQTLDSIYLLQHGKIIETGSHHTLINIPQGRYRKLYNIMKKQF</sequence>
<dbReference type="Gene3D" id="3.40.50.300">
    <property type="entry name" value="P-loop containing nucleotide triphosphate hydrolases"/>
    <property type="match status" value="1"/>
</dbReference>
<keyword evidence="6" id="KW-0645">Protease</keyword>
<evidence type="ECO:0000313" key="14">
    <source>
        <dbReference type="Proteomes" id="UP000192731"/>
    </source>
</evidence>
<comment type="subcellular location">
    <subcellularLocation>
        <location evidence="1">Cell membrane</location>
        <topology evidence="1">Multi-pass membrane protein</topology>
    </subcellularLocation>
</comment>
<keyword evidence="5" id="KW-0547">Nucleotide-binding</keyword>
<keyword evidence="6" id="KW-0788">Thiol protease</keyword>
<proteinExistence type="predicted"/>
<evidence type="ECO:0000256" key="2">
    <source>
        <dbReference type="ARBA" id="ARBA00022448"/>
    </source>
</evidence>
<dbReference type="OrthoDB" id="9771903at2"/>
<feature type="transmembrane region" description="Helical" evidence="10">
    <location>
        <begin position="54"/>
        <end position="74"/>
    </location>
</feature>
<reference evidence="13 14" key="1">
    <citation type="submission" date="2017-04" db="EMBL/GenBank/DDBJ databases">
        <authorList>
            <person name="Afonso C.L."/>
            <person name="Miller P.J."/>
            <person name="Scott M.A."/>
            <person name="Spackman E."/>
            <person name="Goraichik I."/>
            <person name="Dimitrov K.M."/>
            <person name="Suarez D.L."/>
            <person name="Swayne D.E."/>
        </authorList>
    </citation>
    <scope>NUCLEOTIDE SEQUENCE [LARGE SCALE GENOMIC DNA]</scope>
    <source>
        <strain evidence="13 14">DSM 11270</strain>
    </source>
</reference>
<feature type="transmembrane region" description="Helical" evidence="10">
    <location>
        <begin position="20"/>
        <end position="42"/>
    </location>
</feature>
<dbReference type="GO" id="GO:0005886">
    <property type="term" value="C:plasma membrane"/>
    <property type="evidence" value="ECO:0007669"/>
    <property type="project" value="UniProtKB-SubCell"/>
</dbReference>
<keyword evidence="7 13" id="KW-0067">ATP-binding</keyword>
<dbReference type="PANTHER" id="PTHR43394">
    <property type="entry name" value="ATP-DEPENDENT PERMEASE MDL1, MITOCHONDRIAL"/>
    <property type="match status" value="1"/>
</dbReference>
<dbReference type="FunFam" id="3.40.50.300:FF:000299">
    <property type="entry name" value="ABC transporter ATP-binding protein/permease"/>
    <property type="match status" value="1"/>
</dbReference>
<dbReference type="InterPro" id="IPR011527">
    <property type="entry name" value="ABC1_TM_dom"/>
</dbReference>
<dbReference type="AlphaFoldDB" id="A0A1W1UFV9"/>
<dbReference type="InterPro" id="IPR003439">
    <property type="entry name" value="ABC_transporter-like_ATP-bd"/>
</dbReference>
<name>A0A1W1UFV9_DESTI</name>
<dbReference type="GO" id="GO:0015421">
    <property type="term" value="F:ABC-type oligopeptide transporter activity"/>
    <property type="evidence" value="ECO:0007669"/>
    <property type="project" value="TreeGrafter"/>
</dbReference>
<dbReference type="PROSITE" id="PS50929">
    <property type="entry name" value="ABC_TM1F"/>
    <property type="match status" value="1"/>
</dbReference>
<feature type="transmembrane region" description="Helical" evidence="10">
    <location>
        <begin position="250"/>
        <end position="270"/>
    </location>
</feature>
<evidence type="ECO:0000259" key="12">
    <source>
        <dbReference type="PROSITE" id="PS50929"/>
    </source>
</evidence>
<dbReference type="SMART" id="SM00382">
    <property type="entry name" value="AAA"/>
    <property type="match status" value="1"/>
</dbReference>
<feature type="domain" description="ABC transmembrane type-1" evidence="12">
    <location>
        <begin position="21"/>
        <end position="305"/>
    </location>
</feature>
<dbReference type="NCBIfam" id="TIGR02868">
    <property type="entry name" value="CydC"/>
    <property type="match status" value="1"/>
</dbReference>
<dbReference type="InterPro" id="IPR003593">
    <property type="entry name" value="AAA+_ATPase"/>
</dbReference>
<keyword evidence="2" id="KW-0813">Transport</keyword>
<evidence type="ECO:0000259" key="11">
    <source>
        <dbReference type="PROSITE" id="PS50893"/>
    </source>
</evidence>
<dbReference type="Gene3D" id="1.20.1560.10">
    <property type="entry name" value="ABC transporter type 1, transmembrane domain"/>
    <property type="match status" value="1"/>
</dbReference>
<evidence type="ECO:0000313" key="13">
    <source>
        <dbReference type="EMBL" id="SMB79912.1"/>
    </source>
</evidence>
<evidence type="ECO:0000256" key="6">
    <source>
        <dbReference type="ARBA" id="ARBA00022807"/>
    </source>
</evidence>
<dbReference type="GO" id="GO:0045454">
    <property type="term" value="P:cell redox homeostasis"/>
    <property type="evidence" value="ECO:0007669"/>
    <property type="project" value="InterPro"/>
</dbReference>
<dbReference type="InterPro" id="IPR039421">
    <property type="entry name" value="Type_1_exporter"/>
</dbReference>
<feature type="transmembrane region" description="Helical" evidence="10">
    <location>
        <begin position="131"/>
        <end position="155"/>
    </location>
</feature>
<gene>
    <name evidence="13" type="ORF">SAMN00017405_0812</name>
</gene>
<evidence type="ECO:0000256" key="10">
    <source>
        <dbReference type="SAM" id="Phobius"/>
    </source>
</evidence>